<keyword evidence="5" id="KW-0627">Porphyrin biosynthesis</keyword>
<sequence>MAEKLPHPQCLGVPGRSPRRESNLIFTMLSTDSRAKVYLMGAGLGPVAYLTQRAIAVLGRANVVIYDALVSQELFDLLPPDCERIFVGKRGGQPSTPQAKINQLLVDHYRRGKQVVRLKSGDPWIFGRIMPELATLVTHHCAYEVVPGISSAIAGAGLASIPLTAKDSGAGFFVMDGHDPHRWPWPALAQLPTLVILMGTKNLSLLVNELVRAGKSPHTPMAVIKNAGRPEQQTWEGTLADMVEKTQGQSLAPAVIVIGDVVSQRIIPALPPLPLTEKTILVTRAADQASQFTELLHQQGATVLAMAALEIVPPKDWQPLDQAIAKLGDFDWLILTSANGVEFFFQRLQHHGLDSRALAGLKLAVVGKKTAQSLEKFGLKPDFIPPDFIADALVEHFPHSPAGLKILFPRVESGGRAQLVQELSQKQALVTEVPSYQSACPGHMPEEVWQSIVNQTVDVITFASSKTVSHFRQLLAQTSQANGYQDWRSLINHCQIASIGPQTSERCLRELGRVDIEATEYTLEGLTGAITNYVYQNP</sequence>
<evidence type="ECO:0000256" key="2">
    <source>
        <dbReference type="ARBA" id="ARBA00022603"/>
    </source>
</evidence>
<dbReference type="AlphaFoldDB" id="Q55562"/>
<dbReference type="PIR" id="S76085">
    <property type="entry name" value="S76085"/>
</dbReference>
<dbReference type="GO" id="GO:0032259">
    <property type="term" value="P:methylation"/>
    <property type="evidence" value="ECO:0007669"/>
    <property type="project" value="UniProtKB-KW"/>
</dbReference>
<dbReference type="InterPro" id="IPR014777">
    <property type="entry name" value="4pyrrole_Mease_sub1"/>
</dbReference>
<evidence type="ECO:0000256" key="6">
    <source>
        <dbReference type="ARBA" id="ARBA00023444"/>
    </source>
</evidence>
<dbReference type="InterPro" id="IPR000878">
    <property type="entry name" value="4pyrrol_Mease"/>
</dbReference>
<dbReference type="EMBL" id="BA000022">
    <property type="protein sequence ID" value="BAA10063.1"/>
    <property type="molecule type" value="Genomic_DNA"/>
</dbReference>
<dbReference type="IntAct" id="Q55562">
    <property type="interactions" value="1"/>
</dbReference>
<proteinExistence type="inferred from homology"/>
<dbReference type="SUPFAM" id="SSF69618">
    <property type="entry name" value="HemD-like"/>
    <property type="match status" value="1"/>
</dbReference>
<evidence type="ECO:0000256" key="1">
    <source>
        <dbReference type="ARBA" id="ARBA00012162"/>
    </source>
</evidence>
<evidence type="ECO:0000313" key="11">
    <source>
        <dbReference type="EMBL" id="BAA10063.1"/>
    </source>
</evidence>
<dbReference type="CDD" id="cd06578">
    <property type="entry name" value="HemD"/>
    <property type="match status" value="1"/>
</dbReference>
<dbReference type="eggNOG" id="COG0007">
    <property type="taxonomic scope" value="Bacteria"/>
</dbReference>
<dbReference type="InParanoid" id="Q55562"/>
<keyword evidence="12" id="KW-1185">Reference proteome</keyword>
<dbReference type="PaxDb" id="1148-1001439"/>
<dbReference type="NCBIfam" id="TIGR01469">
    <property type="entry name" value="cobA_cysG_Cterm"/>
    <property type="match status" value="1"/>
</dbReference>
<accession>Q55562</accession>
<dbReference type="GO" id="GO:0004852">
    <property type="term" value="F:uroporphyrinogen-III synthase activity"/>
    <property type="evidence" value="ECO:0007669"/>
    <property type="project" value="InterPro"/>
</dbReference>
<dbReference type="PANTHER" id="PTHR45790">
    <property type="entry name" value="SIROHEME SYNTHASE-RELATED"/>
    <property type="match status" value="1"/>
</dbReference>
<dbReference type="eggNOG" id="COG1587">
    <property type="taxonomic scope" value="Bacteria"/>
</dbReference>
<evidence type="ECO:0000256" key="7">
    <source>
        <dbReference type="ARBA" id="ARBA00054030"/>
    </source>
</evidence>
<dbReference type="InterPro" id="IPR036108">
    <property type="entry name" value="4pyrrol_syn_uPrphyn_synt_sf"/>
</dbReference>
<dbReference type="CDD" id="cd11642">
    <property type="entry name" value="SUMT"/>
    <property type="match status" value="1"/>
</dbReference>
<dbReference type="KEGG" id="syn:sll0166"/>
<evidence type="ECO:0000256" key="3">
    <source>
        <dbReference type="ARBA" id="ARBA00022679"/>
    </source>
</evidence>
<dbReference type="Gene3D" id="3.40.50.10090">
    <property type="match status" value="2"/>
</dbReference>
<dbReference type="STRING" id="1148.gene:10499555"/>
<gene>
    <name evidence="11" type="primary">hemD</name>
</gene>
<keyword evidence="3 8" id="KW-0808">Transferase</keyword>
<evidence type="ECO:0000256" key="4">
    <source>
        <dbReference type="ARBA" id="ARBA00022691"/>
    </source>
</evidence>
<dbReference type="InterPro" id="IPR050161">
    <property type="entry name" value="Siro_Cobalamin_biosynth"/>
</dbReference>
<dbReference type="InterPro" id="IPR006366">
    <property type="entry name" value="CobA/CysG_C"/>
</dbReference>
<dbReference type="FunFam" id="3.40.50.10090:FF:000001">
    <property type="entry name" value="Bifunctional uroporphyrinogen-III C-methyltransferase/uroporphyrinogen-III synthase"/>
    <property type="match status" value="1"/>
</dbReference>
<keyword evidence="2 8" id="KW-0489">Methyltransferase</keyword>
<reference evidence="11 12" key="2">
    <citation type="journal article" date="1996" name="DNA Res.">
        <title>Sequence analysis of the genome of the unicellular cyanobacterium Synechocystis sp. strain PCC6803. II. Sequence determination of the entire genome and assignment of potential protein-coding regions.</title>
        <authorList>
            <person name="Kaneko T."/>
            <person name="Sato S."/>
            <person name="Kotani H."/>
            <person name="Tanaka A."/>
            <person name="Asamizu E."/>
            <person name="Nakamura Y."/>
            <person name="Miyajima N."/>
            <person name="Hirosawa M."/>
            <person name="Sugiura M."/>
            <person name="Sasamoto S."/>
            <person name="Kimura T."/>
            <person name="Hosouchi T."/>
            <person name="Matsuno A."/>
            <person name="Muraki A."/>
            <person name="Nakazaki N."/>
            <person name="Naruo K."/>
            <person name="Okumura S."/>
            <person name="Shimpo S."/>
            <person name="Takeuchi C."/>
            <person name="Wada T."/>
            <person name="Watanabe A."/>
            <person name="Yamada M."/>
            <person name="Yasuda M."/>
            <person name="Tabata S."/>
        </authorList>
    </citation>
    <scope>NUCLEOTIDE SEQUENCE [LARGE SCALE GENOMIC DNA]</scope>
    <source>
        <strain evidence="12">ATCC 27184 / PCC 6803 / Kazusa</strain>
    </source>
</reference>
<dbReference type="GO" id="GO:0004851">
    <property type="term" value="F:uroporphyrin-III C-methyltransferase activity"/>
    <property type="evidence" value="ECO:0000318"/>
    <property type="project" value="GO_Central"/>
</dbReference>
<evidence type="ECO:0000256" key="8">
    <source>
        <dbReference type="RuleBase" id="RU003960"/>
    </source>
</evidence>
<evidence type="ECO:0000256" key="5">
    <source>
        <dbReference type="ARBA" id="ARBA00023244"/>
    </source>
</evidence>
<dbReference type="Pfam" id="PF02602">
    <property type="entry name" value="HEM4"/>
    <property type="match status" value="1"/>
</dbReference>
<dbReference type="FunFam" id="3.40.50.10090:FF:000002">
    <property type="entry name" value="Bifunctional uroporphyrinogen-III C-methyltransferase/uroporphyrinogen-III synthase"/>
    <property type="match status" value="1"/>
</dbReference>
<name>Q55562_SYNY3</name>
<dbReference type="NCBIfam" id="NF004790">
    <property type="entry name" value="PRK06136.1"/>
    <property type="match status" value="1"/>
</dbReference>
<evidence type="ECO:0000313" key="12">
    <source>
        <dbReference type="Proteomes" id="UP000001425"/>
    </source>
</evidence>
<dbReference type="EnsemblBacteria" id="BAA10063">
    <property type="protein sequence ID" value="BAA10063"/>
    <property type="gene ID" value="BAA10063"/>
</dbReference>
<dbReference type="Proteomes" id="UP000001425">
    <property type="component" value="Chromosome"/>
</dbReference>
<feature type="domain" description="Tetrapyrrole methylase" evidence="9">
    <location>
        <begin position="36"/>
        <end position="242"/>
    </location>
</feature>
<dbReference type="FunFam" id="3.40.1010.10:FF:000001">
    <property type="entry name" value="Siroheme synthase"/>
    <property type="match status" value="1"/>
</dbReference>
<reference evidence="11 12" key="1">
    <citation type="journal article" date="1995" name="DNA Res.">
        <title>Sequence analysis of the genome of the unicellular cyanobacterium Synechocystis sp. strain PCC6803. I. Sequence features in the 1 Mb region from map positions 64% to 92% of the genome.</title>
        <authorList>
            <person name="Kaneko T."/>
            <person name="Tanaka A."/>
            <person name="Sato S."/>
            <person name="Kotani H."/>
            <person name="Sazuka T."/>
            <person name="Miyajima N."/>
            <person name="Sugiura M."/>
            <person name="Tabata S."/>
        </authorList>
    </citation>
    <scope>NUCLEOTIDE SEQUENCE [LARGE SCALE GENOMIC DNA]</scope>
    <source>
        <strain evidence="12">ATCC 27184 / PCC 6803 / Kazusa</strain>
    </source>
</reference>
<dbReference type="PROSITE" id="PS00840">
    <property type="entry name" value="SUMT_2"/>
    <property type="match status" value="1"/>
</dbReference>
<dbReference type="InterPro" id="IPR003043">
    <property type="entry name" value="Uropor_MeTrfase_CS"/>
</dbReference>
<dbReference type="EC" id="2.1.1.107" evidence="1"/>
<dbReference type="InterPro" id="IPR003754">
    <property type="entry name" value="4pyrrol_synth_uPrphyn_synth"/>
</dbReference>
<comment type="similarity">
    <text evidence="8">Belongs to the precorrin methyltransferase family.</text>
</comment>
<dbReference type="SUPFAM" id="SSF53790">
    <property type="entry name" value="Tetrapyrrole methylase"/>
    <property type="match status" value="1"/>
</dbReference>
<dbReference type="PANTHER" id="PTHR45790:SF3">
    <property type="entry name" value="S-ADENOSYL-L-METHIONINE-DEPENDENT UROPORPHYRINOGEN III METHYLTRANSFERASE, CHLOROPLASTIC"/>
    <property type="match status" value="1"/>
</dbReference>
<dbReference type="PhylomeDB" id="Q55562"/>
<keyword evidence="4" id="KW-0949">S-adenosyl-L-methionine</keyword>
<dbReference type="InterPro" id="IPR035996">
    <property type="entry name" value="4pyrrol_Methylase_sf"/>
</dbReference>
<dbReference type="InterPro" id="IPR014776">
    <property type="entry name" value="4pyrrole_Mease_sub2"/>
</dbReference>
<evidence type="ECO:0000259" key="9">
    <source>
        <dbReference type="Pfam" id="PF00590"/>
    </source>
</evidence>
<protein>
    <recommendedName>
        <fullName evidence="1">uroporphyrinogen-III C-methyltransferase</fullName>
        <ecNumber evidence="1">2.1.1.107</ecNumber>
    </recommendedName>
</protein>
<comment type="function">
    <text evidence="7">Catalyzes the two successive C-2 and C-7 methylation reactions involved in the conversion of uroporphyrinogen III to precorrin-2 via the intermediate formation of precorrin-1. It is a step in the biosynthesis of both cobalamin (vitamin B12) and siroheme.</text>
</comment>
<comment type="pathway">
    <text evidence="6">Porphyrin-containing compound metabolism.</text>
</comment>
<organism evidence="11 12">
    <name type="scientific">Synechocystis sp. (strain ATCC 27184 / PCC 6803 / Kazusa)</name>
    <dbReference type="NCBI Taxonomy" id="1111708"/>
    <lineage>
        <taxon>Bacteria</taxon>
        <taxon>Bacillati</taxon>
        <taxon>Cyanobacteriota</taxon>
        <taxon>Cyanophyceae</taxon>
        <taxon>Synechococcales</taxon>
        <taxon>Merismopediaceae</taxon>
        <taxon>Synechocystis</taxon>
    </lineage>
</organism>
<dbReference type="Pfam" id="PF00590">
    <property type="entry name" value="TP_methylase"/>
    <property type="match status" value="1"/>
</dbReference>
<evidence type="ECO:0000259" key="10">
    <source>
        <dbReference type="Pfam" id="PF02602"/>
    </source>
</evidence>
<dbReference type="Gene3D" id="3.30.950.10">
    <property type="entry name" value="Methyltransferase, Cobalt-precorrin-4 Transmethylase, Domain 2"/>
    <property type="match status" value="1"/>
</dbReference>
<feature type="domain" description="Tetrapyrrole biosynthesis uroporphyrinogen III synthase" evidence="10">
    <location>
        <begin position="291"/>
        <end position="527"/>
    </location>
</feature>
<dbReference type="Gene3D" id="3.40.1010.10">
    <property type="entry name" value="Cobalt-precorrin-4 Transmethylase, Domain 1"/>
    <property type="match status" value="1"/>
</dbReference>
<dbReference type="GO" id="GO:0019354">
    <property type="term" value="P:siroheme biosynthetic process"/>
    <property type="evidence" value="ECO:0000318"/>
    <property type="project" value="GO_Central"/>
</dbReference>